<dbReference type="InterPro" id="IPR008197">
    <property type="entry name" value="WAP_dom"/>
</dbReference>
<evidence type="ECO:0000313" key="4">
    <source>
        <dbReference type="Proteomes" id="UP000677054"/>
    </source>
</evidence>
<protein>
    <recommendedName>
        <fullName evidence="2">WAP domain-containing protein</fullName>
    </recommendedName>
</protein>
<name>A0A7R9A7X2_9CRUS</name>
<dbReference type="SMART" id="SM00217">
    <property type="entry name" value="WAP"/>
    <property type="match status" value="5"/>
</dbReference>
<dbReference type="Proteomes" id="UP000677054">
    <property type="component" value="Unassembled WGS sequence"/>
</dbReference>
<feature type="compositionally biased region" description="Polar residues" evidence="1">
    <location>
        <begin position="1"/>
        <end position="11"/>
    </location>
</feature>
<feature type="domain" description="WAP" evidence="2">
    <location>
        <begin position="1215"/>
        <end position="1263"/>
    </location>
</feature>
<dbReference type="SMART" id="SM00274">
    <property type="entry name" value="FOLN"/>
    <property type="match status" value="8"/>
</dbReference>
<feature type="domain" description="WAP" evidence="2">
    <location>
        <begin position="849"/>
        <end position="896"/>
    </location>
</feature>
<dbReference type="SMART" id="SM00286">
    <property type="entry name" value="PTI"/>
    <property type="match status" value="7"/>
</dbReference>
<sequence>MDFTGSQNPTSERAPEILERSAEGPGKGSEPCSPGTQKNRHLASWGVIRLAIRNHRHPIFLDVIAEEQVQRSSGPAATSCTPFRRQKSMESKMIPILLIAIASLASAIEDTTMYLKLNIQYPHTLVPYVTATLHLTTLHPTTLHPPPCNPTTLHPATLQPTTLHQLSRVSPVPPAAGTCPTFEGCPREVQKECAGDWDCERGRLCCDNCGNRVCMFPENDTCPRFEGRRCEPIEECTNDLDCEQGLICCEECGHKVCTAPELTCEKVNCPEGTFCNLVIPNCNGSDVPCAPTLSCVGEGKATVSAGTSAPGRSSGLSVKGVAFSLRFFVDVSTCEDVRCEDGSTCMMREVVCEAPPCYRVPECVPTTKPLNLLPKTPERESDNDSVDCPLGQDQVLVVPDCNDPDVPCVPTSSCIPSDMTKCEDVQCGEGTTCVMREMACFAPPCYPVPVCVPTQQPLHLLPQTPEKESNNDNVNCSNGQDVVLVFPDCDNPSVQACIPTFSSLPSESNNDSVDCPPGQVSVLVIPDCDYQDVPCIPTSSCIPSDMTTCEDVQCGEGTTCVMREMAYFAPPCYPVPVCVSTQQPLHLLPQTPETAAGTCPMIDSSECDRRATKICANDSDCNQGLLCCDDCGSRFCMFSDGEKCPELGGLQCNPIVECSDDSGCEHGLICCQDCGRKICMPPESNTDGVKCHNDQIAVLVVPDCEDPKDPCIPTFSCLPSESSSENAVCLDGQVAVLAFPECGDPDVCIPTIVCIPDGLPTCLNVDCGDSSACLMREVTCDGFACYPVPECVPTPKPLNLLSENPEGAAGTCPMIDASECKMGALKKCANDSDCNQGLLCCDDCGSRFCMFSDGEKCPELGGLQCNPIKECSDDSDCELGLICCQECGRRICMPPSRLEDSNNDGVNCSSGQVPILVFPDCDNPSVQACIPTFSCLPSGTCPVINGPQFEMEALGKCANDSDCDQGLLCCEVCGSAGCMFPDGGKCPEFEGRQCASDADCLQGLICCEECGRNFCVPPGIPLISSVVTSPSNIAASQIVFAESSSENAVCLDGQVAVLAFPECGDPDVCIPTIVCIPDGLPTCLNVECEESSACLMREVSCAAFPCYPVPECVPTQQPLNHLPKTPENESSSDKADCSDGQVAVLAFPECGDADVCVPTIVCIPDGLPTCLNVSCGEWSACLMLEATCVASPCYPVPECVPLPETIGTLSRTAEFVATLGKCPAIGGSQCDAEDMKSCTEDSDCDRGLVCCDLCGNRVCVSAEGKGCPELGEYQCETNCSTDLDCGLGLLCCEDCGRKLCMLPAPSQMVSVELSCKNVHCLKDQKCMMSFPHCSSPDDPCLPKLSCIPKGAPTCEEVRCGDGSTCMMRDVACVAAPCYPVPECVPLSKLRASPRNRY</sequence>
<dbReference type="EMBL" id="CAJPEV010001693">
    <property type="protein sequence ID" value="CAG0893899.1"/>
    <property type="molecule type" value="Genomic_DNA"/>
</dbReference>
<proteinExistence type="predicted"/>
<dbReference type="EMBL" id="LR901210">
    <property type="protein sequence ID" value="CAD7248068.1"/>
    <property type="molecule type" value="Genomic_DNA"/>
</dbReference>
<dbReference type="PROSITE" id="PS51390">
    <property type="entry name" value="WAP"/>
    <property type="match status" value="4"/>
</dbReference>
<feature type="region of interest" description="Disordered" evidence="1">
    <location>
        <begin position="1"/>
        <end position="38"/>
    </location>
</feature>
<evidence type="ECO:0000259" key="2">
    <source>
        <dbReference type="PROSITE" id="PS51390"/>
    </source>
</evidence>
<keyword evidence="4" id="KW-1185">Reference proteome</keyword>
<accession>A0A7R9A7X2</accession>
<organism evidence="3">
    <name type="scientific">Darwinula stevensoni</name>
    <dbReference type="NCBI Taxonomy" id="69355"/>
    <lineage>
        <taxon>Eukaryota</taxon>
        <taxon>Metazoa</taxon>
        <taxon>Ecdysozoa</taxon>
        <taxon>Arthropoda</taxon>
        <taxon>Crustacea</taxon>
        <taxon>Oligostraca</taxon>
        <taxon>Ostracoda</taxon>
        <taxon>Podocopa</taxon>
        <taxon>Podocopida</taxon>
        <taxon>Darwinulocopina</taxon>
        <taxon>Darwinuloidea</taxon>
        <taxon>Darwinulidae</taxon>
        <taxon>Darwinula</taxon>
    </lineage>
</organism>
<dbReference type="InterPro" id="IPR003645">
    <property type="entry name" value="Fol_N"/>
</dbReference>
<dbReference type="OrthoDB" id="7700285at2759"/>
<dbReference type="Pfam" id="PF00095">
    <property type="entry name" value="WAP"/>
    <property type="match status" value="1"/>
</dbReference>
<dbReference type="GO" id="GO:0030414">
    <property type="term" value="F:peptidase inhibitor activity"/>
    <property type="evidence" value="ECO:0007669"/>
    <property type="project" value="InterPro"/>
</dbReference>
<reference evidence="3" key="1">
    <citation type="submission" date="2020-11" db="EMBL/GenBank/DDBJ databases">
        <authorList>
            <person name="Tran Van P."/>
        </authorList>
    </citation>
    <scope>NUCLEOTIDE SEQUENCE</scope>
</reference>
<feature type="domain" description="WAP" evidence="2">
    <location>
        <begin position="213"/>
        <end position="261"/>
    </location>
</feature>
<feature type="compositionally biased region" description="Basic and acidic residues" evidence="1">
    <location>
        <begin position="13"/>
        <end position="22"/>
    </location>
</feature>
<dbReference type="GO" id="GO:0005576">
    <property type="term" value="C:extracellular region"/>
    <property type="evidence" value="ECO:0007669"/>
    <property type="project" value="InterPro"/>
</dbReference>
<feature type="domain" description="WAP" evidence="2">
    <location>
        <begin position="636"/>
        <end position="683"/>
    </location>
</feature>
<evidence type="ECO:0000256" key="1">
    <source>
        <dbReference type="SAM" id="MobiDB-lite"/>
    </source>
</evidence>
<gene>
    <name evidence="3" type="ORF">DSTB1V02_LOCUS7891</name>
</gene>
<evidence type="ECO:0000313" key="3">
    <source>
        <dbReference type="EMBL" id="CAD7248068.1"/>
    </source>
</evidence>